<evidence type="ECO:0000256" key="3">
    <source>
        <dbReference type="ARBA" id="ARBA00022827"/>
    </source>
</evidence>
<feature type="transmembrane region" description="Helical" evidence="5">
    <location>
        <begin position="556"/>
        <end position="576"/>
    </location>
</feature>
<keyword evidence="5" id="KW-0812">Transmembrane</keyword>
<dbReference type="EMBL" id="JBFXLT010000176">
    <property type="protein sequence ID" value="KAL2802542.1"/>
    <property type="molecule type" value="Genomic_DNA"/>
</dbReference>
<keyword evidence="5" id="KW-1133">Transmembrane helix</keyword>
<evidence type="ECO:0000256" key="4">
    <source>
        <dbReference type="ARBA" id="ARBA00023002"/>
    </source>
</evidence>
<keyword evidence="3" id="KW-0274">FAD</keyword>
<evidence type="ECO:0000256" key="5">
    <source>
        <dbReference type="SAM" id="Phobius"/>
    </source>
</evidence>
<keyword evidence="2" id="KW-0285">Flavoprotein</keyword>
<evidence type="ECO:0000259" key="6">
    <source>
        <dbReference type="Pfam" id="PF01494"/>
    </source>
</evidence>
<dbReference type="InterPro" id="IPR036188">
    <property type="entry name" value="FAD/NAD-bd_sf"/>
</dbReference>
<proteinExistence type="inferred from homology"/>
<dbReference type="Gene3D" id="3.50.50.60">
    <property type="entry name" value="FAD/NAD(P)-binding domain"/>
    <property type="match status" value="1"/>
</dbReference>
<evidence type="ECO:0000256" key="2">
    <source>
        <dbReference type="ARBA" id="ARBA00022630"/>
    </source>
</evidence>
<keyword evidence="4" id="KW-0560">Oxidoreductase</keyword>
<accession>A0ABR4GU34</accession>
<dbReference type="Pfam" id="PF01494">
    <property type="entry name" value="FAD_binding_3"/>
    <property type="match status" value="2"/>
</dbReference>
<feature type="transmembrane region" description="Helical" evidence="5">
    <location>
        <begin position="796"/>
        <end position="818"/>
    </location>
</feature>
<dbReference type="PANTHER" id="PTHR47356:SF2">
    <property type="entry name" value="FAD-BINDING DOMAIN-CONTAINING PROTEIN-RELATED"/>
    <property type="match status" value="1"/>
</dbReference>
<dbReference type="InterPro" id="IPR050562">
    <property type="entry name" value="FAD_mOase_fung"/>
</dbReference>
<reference evidence="7 8" key="1">
    <citation type="submission" date="2024-07" db="EMBL/GenBank/DDBJ databases">
        <title>Section-level genome sequencing and comparative genomics of Aspergillus sections Usti and Cavernicolus.</title>
        <authorList>
            <consortium name="Lawrence Berkeley National Laboratory"/>
            <person name="Nybo J.L."/>
            <person name="Vesth T.C."/>
            <person name="Theobald S."/>
            <person name="Frisvad J.C."/>
            <person name="Larsen T.O."/>
            <person name="Kjaerboelling I."/>
            <person name="Rothschild-Mancinelli K."/>
            <person name="Lyhne E.K."/>
            <person name="Kogle M.E."/>
            <person name="Barry K."/>
            <person name="Clum A."/>
            <person name="Na H."/>
            <person name="Ledsgaard L."/>
            <person name="Lin J."/>
            <person name="Lipzen A."/>
            <person name="Kuo A."/>
            <person name="Riley R."/>
            <person name="Mondo S."/>
            <person name="Labutti K."/>
            <person name="Haridas S."/>
            <person name="Pangalinan J."/>
            <person name="Salamov A.A."/>
            <person name="Simmons B.A."/>
            <person name="Magnuson J.K."/>
            <person name="Chen J."/>
            <person name="Drula E."/>
            <person name="Henrissat B."/>
            <person name="Wiebenga A."/>
            <person name="Lubbers R.J."/>
            <person name="Gomes A.C."/>
            <person name="Makela M.R."/>
            <person name="Stajich J."/>
            <person name="Grigoriev I.V."/>
            <person name="Mortensen U.H."/>
            <person name="De Vries R.P."/>
            <person name="Baker S.E."/>
            <person name="Andersen M.R."/>
        </authorList>
    </citation>
    <scope>NUCLEOTIDE SEQUENCE [LARGE SCALE GENOMIC DNA]</scope>
    <source>
        <strain evidence="7 8">CBS 588.65</strain>
    </source>
</reference>
<feature type="domain" description="FAD-binding" evidence="6">
    <location>
        <begin position="316"/>
        <end position="389"/>
    </location>
</feature>
<evidence type="ECO:0000256" key="1">
    <source>
        <dbReference type="ARBA" id="ARBA00007992"/>
    </source>
</evidence>
<dbReference type="InterPro" id="IPR002938">
    <property type="entry name" value="FAD-bd"/>
</dbReference>
<gene>
    <name evidence="7" type="ORF">BJX63DRAFT_437762</name>
</gene>
<feature type="transmembrane region" description="Helical" evidence="5">
    <location>
        <begin position="705"/>
        <end position="724"/>
    </location>
</feature>
<keyword evidence="5" id="KW-0472">Membrane</keyword>
<dbReference type="Proteomes" id="UP001610334">
    <property type="component" value="Unassembled WGS sequence"/>
</dbReference>
<comment type="similarity">
    <text evidence="1">Belongs to the paxM FAD-dependent monooxygenase family.</text>
</comment>
<protein>
    <recommendedName>
        <fullName evidence="6">FAD-binding domain-containing protein</fullName>
    </recommendedName>
</protein>
<evidence type="ECO:0000313" key="8">
    <source>
        <dbReference type="Proteomes" id="UP001610334"/>
    </source>
</evidence>
<feature type="transmembrane region" description="Helical" evidence="5">
    <location>
        <begin position="588"/>
        <end position="611"/>
    </location>
</feature>
<sequence>MDTHEERRPFKVVIAGGGIAGLTLANALEKAPIAIDYVVLEARNTIAPQVGAGIALAPSGCRVLDQLQVYDELARLVHPVESSAMSDAQGRPLLPKRSDTAKIVALRMSYPLGWVERRSVLQALYGHLVHPDRVLTSKRLDRIEHSRDPGQPITAVCTDGSTYMGDLIVGADGAHSRTRSEMWGALEEGTCGAGFDVHRERCGEQLAFAPVGWPANIVVTAMTAEYQCLFGISSPIAGMDPGMSDDTFARDVSTVVASGKDGRIFWFLFRRMSRVYQSHEIPRFTTADAASFAEHHFDFPIRTEPKIVTFKDLWDRRETATMAPLEEAIFAHWTAGRIVCLGDSAHKMTPHTGTGGMLAIEHAAVLANAISQLAIQVHSSGQCLDTTQIETALREKYDNEIRHRRTSAKIQTTGAVARLQTLQGAVDHLIVRYLLPYTGDLRADQFCDDAIGGEKIDYLPIPPRSMTGLMPFNPLRGIGRHERRCTRMLRALPLLLMAVAALAAMYSVAPFEEAATILTSGRYHDVELQDRFYHIRLLDDFSRGSPLRFIVSRAHFFFQPLTLFADYGVWYGILLIESTRRAHQLTILRLAVLWGILNMWGIALVVPVYYFTYYVLTPLSTFDAADMRRTDRLTTETILPSLLATHYATFAAAYLAPSPAHRQAAGFLWELFPVGLLTCRALFVLGRPSTQHGDRLSPVTRDLPIIRATIIALCTISAGVWQYTLWSNCSWSSLVEVFIPVLGFRGVHTQSFEARFAEFLKWDQVFFALPNMWWIGLLYRDLHGERWIHAPWLKVFGAMVGLTVVGGNGAMLGFMWLYREEVLASKRHTAAVVRQSADEENTKEA</sequence>
<name>A0ABR4GU34_9EURO</name>
<feature type="transmembrane region" description="Helical" evidence="5">
    <location>
        <begin position="667"/>
        <end position="685"/>
    </location>
</feature>
<dbReference type="PANTHER" id="PTHR47356">
    <property type="entry name" value="FAD-DEPENDENT MONOOXYGENASE ASQG-RELATED"/>
    <property type="match status" value="1"/>
</dbReference>
<keyword evidence="8" id="KW-1185">Reference proteome</keyword>
<organism evidence="7 8">
    <name type="scientific">Aspergillus granulosus</name>
    <dbReference type="NCBI Taxonomy" id="176169"/>
    <lineage>
        <taxon>Eukaryota</taxon>
        <taxon>Fungi</taxon>
        <taxon>Dikarya</taxon>
        <taxon>Ascomycota</taxon>
        <taxon>Pezizomycotina</taxon>
        <taxon>Eurotiomycetes</taxon>
        <taxon>Eurotiomycetidae</taxon>
        <taxon>Eurotiales</taxon>
        <taxon>Aspergillaceae</taxon>
        <taxon>Aspergillus</taxon>
        <taxon>Aspergillus subgen. Nidulantes</taxon>
    </lineage>
</organism>
<feature type="transmembrane region" description="Helical" evidence="5">
    <location>
        <begin position="489"/>
        <end position="509"/>
    </location>
</feature>
<evidence type="ECO:0000313" key="7">
    <source>
        <dbReference type="EMBL" id="KAL2802542.1"/>
    </source>
</evidence>
<comment type="caution">
    <text evidence="7">The sequence shown here is derived from an EMBL/GenBank/DDBJ whole genome shotgun (WGS) entry which is preliminary data.</text>
</comment>
<feature type="domain" description="FAD-binding" evidence="6">
    <location>
        <begin position="11"/>
        <end position="182"/>
    </location>
</feature>
<dbReference type="PRINTS" id="PR00420">
    <property type="entry name" value="RNGMNOXGNASE"/>
</dbReference>
<dbReference type="SUPFAM" id="SSF51905">
    <property type="entry name" value="FAD/NAD(P)-binding domain"/>
    <property type="match status" value="1"/>
</dbReference>